<evidence type="ECO:0000313" key="3">
    <source>
        <dbReference type="Proteomes" id="UP000242877"/>
    </source>
</evidence>
<protein>
    <submittedName>
        <fullName evidence="2">Haloacid dehalogenase, type II</fullName>
    </submittedName>
</protein>
<reference evidence="2 3" key="1">
    <citation type="journal article" date="2016" name="Genome Biol. Evol.">
        <title>Divergent and convergent evolution of fungal pathogenicity.</title>
        <authorList>
            <person name="Shang Y."/>
            <person name="Xiao G."/>
            <person name="Zheng P."/>
            <person name="Cen K."/>
            <person name="Zhan S."/>
            <person name="Wang C."/>
        </authorList>
    </citation>
    <scope>NUCLEOTIDE SEQUENCE [LARGE SCALE GENOMIC DNA]</scope>
    <source>
        <strain evidence="2 3">ARSEF 7405</strain>
    </source>
</reference>
<dbReference type="Gene3D" id="1.10.150.750">
    <property type="match status" value="1"/>
</dbReference>
<proteinExistence type="predicted"/>
<dbReference type="Proteomes" id="UP000242877">
    <property type="component" value="Unassembled WGS sequence"/>
</dbReference>
<dbReference type="GO" id="GO:0016791">
    <property type="term" value="F:phosphatase activity"/>
    <property type="evidence" value="ECO:0007669"/>
    <property type="project" value="UniProtKB-ARBA"/>
</dbReference>
<dbReference type="SUPFAM" id="SSF56784">
    <property type="entry name" value="HAD-like"/>
    <property type="match status" value="1"/>
</dbReference>
<name>A0A168CAH4_9EURO</name>
<dbReference type="OrthoDB" id="444127at2759"/>
<dbReference type="Pfam" id="PF00702">
    <property type="entry name" value="Hydrolase"/>
    <property type="match status" value="1"/>
</dbReference>
<dbReference type="Gene3D" id="3.40.50.1000">
    <property type="entry name" value="HAD superfamily/HAD-like"/>
    <property type="match status" value="1"/>
</dbReference>
<evidence type="ECO:0000313" key="2">
    <source>
        <dbReference type="EMBL" id="KZZ96354.1"/>
    </source>
</evidence>
<dbReference type="InterPro" id="IPR036412">
    <property type="entry name" value="HAD-like_sf"/>
</dbReference>
<accession>A0A168CAH4</accession>
<evidence type="ECO:0000256" key="1">
    <source>
        <dbReference type="ARBA" id="ARBA00022801"/>
    </source>
</evidence>
<sequence>MTLPPPLPHSVLTFDCYGTLIDWETGIRDAFQPIAAKNKDSALTRAAFLQLYHELEAQQQRQTPDMLYCELLATIHPQICERLNYAVRPTEEESRLFGESVGRWPAFPDTVEALHRLKKRGFKLVILSNVDRESFGKTNAAEGPLQGFPFDAVITAQDVGTYKPDAGNFKYMLDYVEREFGVKKEGVLQVAQSQFHDHQPAKREGMKSVWIDRRGAVMGNVGAGEEKYDWRMESLGEFADSQCK</sequence>
<dbReference type="NCBIfam" id="TIGR01428">
    <property type="entry name" value="HAD_type_II"/>
    <property type="match status" value="1"/>
</dbReference>
<dbReference type="PANTHER" id="PTHR43316:SF9">
    <property type="entry name" value="ACID DEHALOGENASE, PUTATIVE (AFU_ORTHOLOGUE AFUA_6G14460)-RELATED"/>
    <property type="match status" value="1"/>
</dbReference>
<comment type="caution">
    <text evidence="2">The sequence shown here is derived from an EMBL/GenBank/DDBJ whole genome shotgun (WGS) entry which is preliminary data.</text>
</comment>
<organism evidence="2 3">
    <name type="scientific">Ascosphaera apis ARSEF 7405</name>
    <dbReference type="NCBI Taxonomy" id="392613"/>
    <lineage>
        <taxon>Eukaryota</taxon>
        <taxon>Fungi</taxon>
        <taxon>Dikarya</taxon>
        <taxon>Ascomycota</taxon>
        <taxon>Pezizomycotina</taxon>
        <taxon>Eurotiomycetes</taxon>
        <taxon>Eurotiomycetidae</taxon>
        <taxon>Onygenales</taxon>
        <taxon>Ascosphaeraceae</taxon>
        <taxon>Ascosphaera</taxon>
    </lineage>
</organism>
<gene>
    <name evidence="2" type="ORF">AAP_01127</name>
</gene>
<dbReference type="SFLD" id="SFLDS00003">
    <property type="entry name" value="Haloacid_Dehalogenase"/>
    <property type="match status" value="1"/>
</dbReference>
<dbReference type="PRINTS" id="PR00413">
    <property type="entry name" value="HADHALOGNASE"/>
</dbReference>
<dbReference type="SFLD" id="SFLDG01129">
    <property type="entry name" value="C1.5:_HAD__Beta-PGM__Phosphata"/>
    <property type="match status" value="1"/>
</dbReference>
<dbReference type="InterPro" id="IPR023214">
    <property type="entry name" value="HAD_sf"/>
</dbReference>
<dbReference type="InterPro" id="IPR006328">
    <property type="entry name" value="2-HAD"/>
</dbReference>
<dbReference type="VEuPathDB" id="FungiDB:AAP_01127"/>
<dbReference type="NCBIfam" id="TIGR01493">
    <property type="entry name" value="HAD-SF-IA-v2"/>
    <property type="match status" value="1"/>
</dbReference>
<keyword evidence="3" id="KW-1185">Reference proteome</keyword>
<dbReference type="GO" id="GO:0019120">
    <property type="term" value="F:hydrolase activity, acting on acid halide bonds, in C-halide compounds"/>
    <property type="evidence" value="ECO:0007669"/>
    <property type="project" value="InterPro"/>
</dbReference>
<dbReference type="EMBL" id="AZGZ01000003">
    <property type="protein sequence ID" value="KZZ96354.1"/>
    <property type="molecule type" value="Genomic_DNA"/>
</dbReference>
<dbReference type="PANTHER" id="PTHR43316">
    <property type="entry name" value="HYDROLASE, HALOACID DELAHOGENASE-RELATED"/>
    <property type="match status" value="1"/>
</dbReference>
<dbReference type="InterPro" id="IPR006439">
    <property type="entry name" value="HAD-SF_hydro_IA"/>
</dbReference>
<keyword evidence="1" id="KW-0378">Hydrolase</keyword>
<dbReference type="AlphaFoldDB" id="A0A168CAH4"/>
<dbReference type="InterPro" id="IPR051540">
    <property type="entry name" value="S-2-haloacid_dehalogenase"/>
</dbReference>